<reference evidence="1 2" key="1">
    <citation type="submission" date="2024-09" db="EMBL/GenBank/DDBJ databases">
        <title>Chromosome-scale assembly of Riccia fluitans.</title>
        <authorList>
            <person name="Paukszto L."/>
            <person name="Sawicki J."/>
            <person name="Karawczyk K."/>
            <person name="Piernik-Szablinska J."/>
            <person name="Szczecinska M."/>
            <person name="Mazdziarz M."/>
        </authorList>
    </citation>
    <scope>NUCLEOTIDE SEQUENCE [LARGE SCALE GENOMIC DNA]</scope>
    <source>
        <strain evidence="1">Rf_01</strain>
        <tissue evidence="1">Aerial parts of the thallus</tissue>
    </source>
</reference>
<evidence type="ECO:0000313" key="1">
    <source>
        <dbReference type="EMBL" id="KAL2620242.1"/>
    </source>
</evidence>
<sequence length="156" mass="17729">MESQLQGRQSPELEITARAEEFLQSLGGCRLETIRFHTGVRLSPSFVVLELRKEAPNPIKTKIKIFDRSGSHHINGQREPLETMVDLLQREVELLKHIEVEEIQTKELRLKPLTDIDALVGLSMWGAYICIKLKWENQIAVFGDLIDDLGVGLCPI</sequence>
<dbReference type="AlphaFoldDB" id="A0ABD1Y3F6"/>
<organism evidence="1 2">
    <name type="scientific">Riccia fluitans</name>
    <dbReference type="NCBI Taxonomy" id="41844"/>
    <lineage>
        <taxon>Eukaryota</taxon>
        <taxon>Viridiplantae</taxon>
        <taxon>Streptophyta</taxon>
        <taxon>Embryophyta</taxon>
        <taxon>Marchantiophyta</taxon>
        <taxon>Marchantiopsida</taxon>
        <taxon>Marchantiidae</taxon>
        <taxon>Marchantiales</taxon>
        <taxon>Ricciaceae</taxon>
        <taxon>Riccia</taxon>
    </lineage>
</organism>
<gene>
    <name evidence="1" type="ORF">R1flu_000447</name>
</gene>
<protein>
    <submittedName>
        <fullName evidence="1">Uncharacterized protein</fullName>
    </submittedName>
</protein>
<evidence type="ECO:0000313" key="2">
    <source>
        <dbReference type="Proteomes" id="UP001605036"/>
    </source>
</evidence>
<name>A0ABD1Y3F6_9MARC</name>
<dbReference type="Proteomes" id="UP001605036">
    <property type="component" value="Unassembled WGS sequence"/>
</dbReference>
<comment type="caution">
    <text evidence="1">The sequence shown here is derived from an EMBL/GenBank/DDBJ whole genome shotgun (WGS) entry which is preliminary data.</text>
</comment>
<keyword evidence="2" id="KW-1185">Reference proteome</keyword>
<accession>A0ABD1Y3F6</accession>
<dbReference type="EMBL" id="JBHFFA010000006">
    <property type="protein sequence ID" value="KAL2620242.1"/>
    <property type="molecule type" value="Genomic_DNA"/>
</dbReference>
<proteinExistence type="predicted"/>